<sequence length="359" mass="39582">MHATRLNPDWVLAERGLAAVASMLLSILYLAIYFFGRESLPEKWVTDSNKMLEFLVTGSSNFDDSFAATARVFSFFGPEYVNVVTASVGVAYLVVASSRIASLRELAVRWLFVLPCMLLNLLAPGKETVVIAMSIILVACGMSRAVSSRGLVVIVIVIYGCYAFFIRNYYAMILVLALGIRASAGLKPGWKAAVLACLLGAILVAPSEILYILQSPRDISNNYALSIGSENRTMIWNLYPPTSGINFIVNYLYAAAIFVLPVISFRAPVDLAMMLMHFAIIRVALRGLSGTLPAGDDYRKRRWFATLIVAHILVQFIFEPDLGSYVRHLTSVSLFLIPLLTLPSANQDEARRHMRGAVQ</sequence>
<keyword evidence="1" id="KW-0472">Membrane</keyword>
<proteinExistence type="predicted"/>
<keyword evidence="1" id="KW-1133">Transmembrane helix</keyword>
<feature type="transmembrane region" description="Helical" evidence="1">
    <location>
        <begin position="244"/>
        <end position="265"/>
    </location>
</feature>
<feature type="transmembrane region" description="Helical" evidence="1">
    <location>
        <begin position="192"/>
        <end position="213"/>
    </location>
</feature>
<gene>
    <name evidence="2" type="ORF">E0W60_18260</name>
</gene>
<reference evidence="2 3" key="1">
    <citation type="submission" date="2019-03" db="EMBL/GenBank/DDBJ databases">
        <title>Efficiently degradation of phenoxyalkanoic acid herbicides by Cupriavidus oxalaticus strain X32.</title>
        <authorList>
            <person name="Sheng X."/>
        </authorList>
    </citation>
    <scope>NUCLEOTIDE SEQUENCE [LARGE SCALE GENOMIC DNA]</scope>
    <source>
        <strain evidence="2 3">X32</strain>
    </source>
</reference>
<dbReference type="Proteomes" id="UP000295294">
    <property type="component" value="Chromosome 2"/>
</dbReference>
<protein>
    <submittedName>
        <fullName evidence="2">Uncharacterized protein</fullName>
    </submittedName>
</protein>
<evidence type="ECO:0000313" key="2">
    <source>
        <dbReference type="EMBL" id="QBY53069.1"/>
    </source>
</evidence>
<keyword evidence="1" id="KW-0812">Transmembrane</keyword>
<evidence type="ECO:0000313" key="3">
    <source>
        <dbReference type="Proteomes" id="UP000295294"/>
    </source>
</evidence>
<feature type="transmembrane region" description="Helical" evidence="1">
    <location>
        <begin position="129"/>
        <end position="146"/>
    </location>
</feature>
<feature type="transmembrane region" description="Helical" evidence="1">
    <location>
        <begin position="153"/>
        <end position="180"/>
    </location>
</feature>
<feature type="transmembrane region" description="Helical" evidence="1">
    <location>
        <begin position="12"/>
        <end position="35"/>
    </location>
</feature>
<feature type="transmembrane region" description="Helical" evidence="1">
    <location>
        <begin position="72"/>
        <end position="94"/>
    </location>
</feature>
<dbReference type="AlphaFoldDB" id="A0A4P7LFK0"/>
<organism evidence="2 3">
    <name type="scientific">Cupriavidus oxalaticus</name>
    <dbReference type="NCBI Taxonomy" id="96344"/>
    <lineage>
        <taxon>Bacteria</taxon>
        <taxon>Pseudomonadati</taxon>
        <taxon>Pseudomonadota</taxon>
        <taxon>Betaproteobacteria</taxon>
        <taxon>Burkholderiales</taxon>
        <taxon>Burkholderiaceae</taxon>
        <taxon>Cupriavidus</taxon>
    </lineage>
</organism>
<dbReference type="EMBL" id="CP038635">
    <property type="protein sequence ID" value="QBY53069.1"/>
    <property type="molecule type" value="Genomic_DNA"/>
</dbReference>
<evidence type="ECO:0000256" key="1">
    <source>
        <dbReference type="SAM" id="Phobius"/>
    </source>
</evidence>
<dbReference type="OrthoDB" id="9812433at2"/>
<feature type="transmembrane region" description="Helical" evidence="1">
    <location>
        <begin position="106"/>
        <end position="123"/>
    </location>
</feature>
<dbReference type="RefSeq" id="WP_135705153.1">
    <property type="nucleotide sequence ID" value="NZ_CP038635.1"/>
</dbReference>
<dbReference type="STRING" id="1349762.GCA_001592245_05926"/>
<name>A0A4P7LFK0_9BURK</name>
<dbReference type="KEGG" id="cox:E0W60_18260"/>
<accession>A0A4P7LFK0</accession>